<dbReference type="SUPFAM" id="SSF161098">
    <property type="entry name" value="MetI-like"/>
    <property type="match status" value="1"/>
</dbReference>
<evidence type="ECO:0000256" key="3">
    <source>
        <dbReference type="ARBA" id="ARBA00022475"/>
    </source>
</evidence>
<dbReference type="AlphaFoldDB" id="A0A9D2QYN3"/>
<evidence type="ECO:0000256" key="6">
    <source>
        <dbReference type="ARBA" id="ARBA00023136"/>
    </source>
</evidence>
<feature type="transmembrane region" description="Helical" evidence="7">
    <location>
        <begin position="183"/>
        <end position="204"/>
    </location>
</feature>
<evidence type="ECO:0000256" key="7">
    <source>
        <dbReference type="RuleBase" id="RU363032"/>
    </source>
</evidence>
<keyword evidence="6 7" id="KW-0472">Membrane</keyword>
<dbReference type="GO" id="GO:0055085">
    <property type="term" value="P:transmembrane transport"/>
    <property type="evidence" value="ECO:0007669"/>
    <property type="project" value="InterPro"/>
</dbReference>
<keyword evidence="2 7" id="KW-0813">Transport</keyword>
<evidence type="ECO:0000256" key="2">
    <source>
        <dbReference type="ARBA" id="ARBA00022448"/>
    </source>
</evidence>
<feature type="transmembrane region" description="Helical" evidence="7">
    <location>
        <begin position="134"/>
        <end position="154"/>
    </location>
</feature>
<feature type="transmembrane region" description="Helical" evidence="7">
    <location>
        <begin position="104"/>
        <end position="128"/>
    </location>
</feature>
<dbReference type="Pfam" id="PF00528">
    <property type="entry name" value="BPD_transp_1"/>
    <property type="match status" value="1"/>
</dbReference>
<evidence type="ECO:0000256" key="5">
    <source>
        <dbReference type="ARBA" id="ARBA00022989"/>
    </source>
</evidence>
<comment type="similarity">
    <text evidence="7">Belongs to the binding-protein-dependent transport system permease family.</text>
</comment>
<dbReference type="InterPro" id="IPR000515">
    <property type="entry name" value="MetI-like"/>
</dbReference>
<comment type="subcellular location">
    <subcellularLocation>
        <location evidence="1 7">Cell membrane</location>
        <topology evidence="1 7">Multi-pass membrane protein</topology>
    </subcellularLocation>
</comment>
<gene>
    <name evidence="9" type="ORF">H9912_00630</name>
</gene>
<evidence type="ECO:0000313" key="10">
    <source>
        <dbReference type="Proteomes" id="UP000823851"/>
    </source>
</evidence>
<dbReference type="GO" id="GO:0005886">
    <property type="term" value="C:plasma membrane"/>
    <property type="evidence" value="ECO:0007669"/>
    <property type="project" value="UniProtKB-SubCell"/>
</dbReference>
<dbReference type="Proteomes" id="UP000823851">
    <property type="component" value="Unassembled WGS sequence"/>
</dbReference>
<comment type="caution">
    <text evidence="9">The sequence shown here is derived from an EMBL/GenBank/DDBJ whole genome shotgun (WGS) entry which is preliminary data.</text>
</comment>
<proteinExistence type="inferred from homology"/>
<feature type="transmembrane region" description="Helical" evidence="7">
    <location>
        <begin position="12"/>
        <end position="30"/>
    </location>
</feature>
<feature type="transmembrane region" description="Helical" evidence="7">
    <location>
        <begin position="240"/>
        <end position="259"/>
    </location>
</feature>
<dbReference type="InterPro" id="IPR035906">
    <property type="entry name" value="MetI-like_sf"/>
</dbReference>
<evidence type="ECO:0000313" key="9">
    <source>
        <dbReference type="EMBL" id="HJD30426.1"/>
    </source>
</evidence>
<organism evidence="9 10">
    <name type="scientific">Candidatus Eisenbergiella stercorigallinarum</name>
    <dbReference type="NCBI Taxonomy" id="2838557"/>
    <lineage>
        <taxon>Bacteria</taxon>
        <taxon>Bacillati</taxon>
        <taxon>Bacillota</taxon>
        <taxon>Clostridia</taxon>
        <taxon>Lachnospirales</taxon>
        <taxon>Lachnospiraceae</taxon>
        <taxon>Eisenbergiella</taxon>
    </lineage>
</organism>
<feature type="transmembrane region" description="Helical" evidence="7">
    <location>
        <begin position="73"/>
        <end position="92"/>
    </location>
</feature>
<name>A0A9D2QYN3_9FIRM</name>
<dbReference type="Gene3D" id="1.10.3720.10">
    <property type="entry name" value="MetI-like"/>
    <property type="match status" value="1"/>
</dbReference>
<keyword evidence="5 7" id="KW-1133">Transmembrane helix</keyword>
<evidence type="ECO:0000256" key="1">
    <source>
        <dbReference type="ARBA" id="ARBA00004651"/>
    </source>
</evidence>
<protein>
    <submittedName>
        <fullName evidence="9">Carbohydrate ABC transporter permease</fullName>
    </submittedName>
</protein>
<dbReference type="EMBL" id="DWUW01000015">
    <property type="protein sequence ID" value="HJD30426.1"/>
    <property type="molecule type" value="Genomic_DNA"/>
</dbReference>
<reference evidence="9" key="1">
    <citation type="journal article" date="2021" name="PeerJ">
        <title>Extensive microbial diversity within the chicken gut microbiome revealed by metagenomics and culture.</title>
        <authorList>
            <person name="Gilroy R."/>
            <person name="Ravi A."/>
            <person name="Getino M."/>
            <person name="Pursley I."/>
            <person name="Horton D.L."/>
            <person name="Alikhan N.F."/>
            <person name="Baker D."/>
            <person name="Gharbi K."/>
            <person name="Hall N."/>
            <person name="Watson M."/>
            <person name="Adriaenssens E.M."/>
            <person name="Foster-Nyarko E."/>
            <person name="Jarju S."/>
            <person name="Secka A."/>
            <person name="Antonio M."/>
            <person name="Oren A."/>
            <person name="Chaudhuri R.R."/>
            <person name="La Ragione R."/>
            <person name="Hildebrand F."/>
            <person name="Pallen M.J."/>
        </authorList>
    </citation>
    <scope>NUCLEOTIDE SEQUENCE</scope>
    <source>
        <strain evidence="9">ChiHjej8B7-25341</strain>
    </source>
</reference>
<dbReference type="CDD" id="cd06261">
    <property type="entry name" value="TM_PBP2"/>
    <property type="match status" value="1"/>
</dbReference>
<keyword evidence="3" id="KW-1003">Cell membrane</keyword>
<feature type="domain" description="ABC transmembrane type-1" evidence="8">
    <location>
        <begin position="69"/>
        <end position="259"/>
    </location>
</feature>
<sequence>MKKIARYSGRWVINILLLMIFFIPFYWMALTSIKTLGQTLQSPPVFWVSNPQFVNFVTAFESIDFLHYLKNSVIVTAGVLVLQLVTVVPAAYAFARYEFKGRGVLFGAVLATTMIPAQLVFLPVFLILSKLDLINTYWSLILPQAASAFGIFMLRQNFLQVPKELIEAARLDRAGELKIMFRIMLPMSRSTVATLALLTFIGTWNDYFWAKVLTTSDAVRTLPVGITALSDVDGGVANHIIMAGNLIMMVPILIAFAVAQKQILKAFAYTGVK</sequence>
<accession>A0A9D2QYN3</accession>
<dbReference type="PANTHER" id="PTHR43744:SF12">
    <property type="entry name" value="ABC TRANSPORTER PERMEASE PROTEIN MG189-RELATED"/>
    <property type="match status" value="1"/>
</dbReference>
<dbReference type="PROSITE" id="PS50928">
    <property type="entry name" value="ABC_TM1"/>
    <property type="match status" value="1"/>
</dbReference>
<evidence type="ECO:0000256" key="4">
    <source>
        <dbReference type="ARBA" id="ARBA00022692"/>
    </source>
</evidence>
<reference evidence="9" key="2">
    <citation type="submission" date="2021-04" db="EMBL/GenBank/DDBJ databases">
        <authorList>
            <person name="Gilroy R."/>
        </authorList>
    </citation>
    <scope>NUCLEOTIDE SEQUENCE</scope>
    <source>
        <strain evidence="9">ChiHjej8B7-25341</strain>
    </source>
</reference>
<dbReference type="PANTHER" id="PTHR43744">
    <property type="entry name" value="ABC TRANSPORTER PERMEASE PROTEIN MG189-RELATED-RELATED"/>
    <property type="match status" value="1"/>
</dbReference>
<keyword evidence="4 7" id="KW-0812">Transmembrane</keyword>
<evidence type="ECO:0000259" key="8">
    <source>
        <dbReference type="PROSITE" id="PS50928"/>
    </source>
</evidence>